<keyword evidence="1" id="KW-1133">Transmembrane helix</keyword>
<feature type="transmembrane region" description="Helical" evidence="1">
    <location>
        <begin position="20"/>
        <end position="45"/>
    </location>
</feature>
<accession>A0ABN8SJZ6</accession>
<name>A0ABN8SJZ6_9CNID</name>
<reference evidence="2 3" key="1">
    <citation type="submission" date="2022-05" db="EMBL/GenBank/DDBJ databases">
        <authorList>
            <consortium name="Genoscope - CEA"/>
            <person name="William W."/>
        </authorList>
    </citation>
    <scope>NUCLEOTIDE SEQUENCE [LARGE SCALE GENOMIC DNA]</scope>
</reference>
<evidence type="ECO:0000313" key="2">
    <source>
        <dbReference type="EMBL" id="CAH3191008.1"/>
    </source>
</evidence>
<sequence length="119" mass="13565">MTLSVDGFLSKIGSMGRFQWTLVCVVGIMLVPVTFQTLIMTFLALEPPWRCVQNSTVCNFTQEFSPTGNDPNKNFRCEISDTEWEFTKPYTSIITEWRLVCSKSTLGFLTSSIMFLGWL</sequence>
<keyword evidence="1" id="KW-0812">Transmembrane</keyword>
<comment type="caution">
    <text evidence="2">The sequence shown here is derived from an EMBL/GenBank/DDBJ whole genome shotgun (WGS) entry which is preliminary data.</text>
</comment>
<dbReference type="Proteomes" id="UP001159427">
    <property type="component" value="Unassembled WGS sequence"/>
</dbReference>
<evidence type="ECO:0000313" key="3">
    <source>
        <dbReference type="Proteomes" id="UP001159427"/>
    </source>
</evidence>
<evidence type="ECO:0000256" key="1">
    <source>
        <dbReference type="SAM" id="Phobius"/>
    </source>
</evidence>
<protein>
    <submittedName>
        <fullName evidence="2">Uncharacterized protein</fullName>
    </submittedName>
</protein>
<proteinExistence type="predicted"/>
<gene>
    <name evidence="2" type="ORF">PEVE_00021167</name>
</gene>
<dbReference type="EMBL" id="CALNXI010002833">
    <property type="protein sequence ID" value="CAH3191008.1"/>
    <property type="molecule type" value="Genomic_DNA"/>
</dbReference>
<keyword evidence="1" id="KW-0472">Membrane</keyword>
<keyword evidence="3" id="KW-1185">Reference proteome</keyword>
<feature type="non-terminal residue" evidence="2">
    <location>
        <position position="119"/>
    </location>
</feature>
<organism evidence="2 3">
    <name type="scientific">Porites evermanni</name>
    <dbReference type="NCBI Taxonomy" id="104178"/>
    <lineage>
        <taxon>Eukaryota</taxon>
        <taxon>Metazoa</taxon>
        <taxon>Cnidaria</taxon>
        <taxon>Anthozoa</taxon>
        <taxon>Hexacorallia</taxon>
        <taxon>Scleractinia</taxon>
        <taxon>Fungiina</taxon>
        <taxon>Poritidae</taxon>
        <taxon>Porites</taxon>
    </lineage>
</organism>